<feature type="compositionally biased region" description="Basic and acidic residues" evidence="1">
    <location>
        <begin position="1"/>
        <end position="11"/>
    </location>
</feature>
<accession>A0A5B1C6B8</accession>
<reference evidence="3 4" key="1">
    <citation type="submission" date="2019-09" db="EMBL/GenBank/DDBJ databases">
        <authorList>
            <person name="Kritzky A."/>
            <person name="Schelkanova E.Y."/>
            <person name="Alkhova Z.V."/>
            <person name="Smirnova N.I."/>
        </authorList>
    </citation>
    <scope>NUCLEOTIDE SEQUENCE [LARGE SCALE GENOMIC DNA]</scope>
    <source>
        <strain evidence="3 4">M1526</strain>
    </source>
</reference>
<feature type="region of interest" description="Disordered" evidence="1">
    <location>
        <begin position="1"/>
        <end position="40"/>
    </location>
</feature>
<organism evidence="3 4">
    <name type="scientific">Vibrio cholerae</name>
    <dbReference type="NCBI Taxonomy" id="666"/>
    <lineage>
        <taxon>Bacteria</taxon>
        <taxon>Pseudomonadati</taxon>
        <taxon>Pseudomonadota</taxon>
        <taxon>Gammaproteobacteria</taxon>
        <taxon>Vibrionales</taxon>
        <taxon>Vibrionaceae</taxon>
        <taxon>Vibrio</taxon>
    </lineage>
</organism>
<dbReference type="Pfam" id="PF01476">
    <property type="entry name" value="LysM"/>
    <property type="match status" value="1"/>
</dbReference>
<name>A0A5B1C6B8_VIBCL</name>
<feature type="domain" description="LysM" evidence="2">
    <location>
        <begin position="390"/>
        <end position="444"/>
    </location>
</feature>
<dbReference type="AlphaFoldDB" id="A0A5B1C6B8"/>
<dbReference type="Proteomes" id="UP000323225">
    <property type="component" value="Unassembled WGS sequence"/>
</dbReference>
<protein>
    <recommendedName>
        <fullName evidence="2">LysM domain-containing protein</fullName>
    </recommendedName>
</protein>
<sequence length="763" mass="82339">MSDNQKSKIEGLVEQAEQPIAPKQEQPEVAPIPAQPEEQPLTFDEANGATFSDDMIEEFKDLPQFYKSALYLKEIQKPENEELYSKLIAKHVDKSLADEEDDFGNDKFVKSLVKYNIIEEDEEFASIRKEVDKNLAKIRDSHIRKNLESAGFTQDEIAQFDKESIESLKVQKLFFNEMVFEHNGKGMANIAQGRQFIDALKVNKDAIMGFLGNKNTQYAMNAMGLALAVSSGGTVPLIMQGIKFAGMAMQNETVKGIFKDFTDKVEGEFAKRGIDITPAKEIAEKAGGFLGGLKNSRFVKAAMIVGVVVGVGSVADLVTDGQVSDLVGQALDGSLDAVGLKDSFENALGGADGTPTDGVPTDGAGANGVEVNADGSGDGVTTEVVTPQVTEHVVQSGEKAMTIAKQAYFDATGSYPTEQQIVAIVNDFGLNDPNKIMPGQVINVPTNFEKYALDSLGKVNADWLVDPQSSAPNTATIFETKQEISSGSSGTTVIEPQSAASATAAAHMSEGGFKSVQSLYNIEMINQSYGSGQTIEAIQKMNKGLDITNLSPGDEVILGDIVYKVPDVSDAIMKTTFGKYGAPDFIDTDAFVDMVKEANPDKDLSEGLFGFQTLGGNSDIGSLLAQDGLLEIPAVDYNALNPSVTETTISGVNHNNIRMHVLNAAYPDGVPELLDTNVFMDVVKDMNPELDRLQNKDYFSVNVTFPTMDQIQAHINGVDSPNVKVYQQIPSEAVQINKEISAEDIKKKAIEMASKANDKGYTI</sequence>
<dbReference type="EMBL" id="VUAA01000007">
    <property type="protein sequence ID" value="KAA1255143.1"/>
    <property type="molecule type" value="Genomic_DNA"/>
</dbReference>
<evidence type="ECO:0000313" key="3">
    <source>
        <dbReference type="EMBL" id="KAA1255143.1"/>
    </source>
</evidence>
<evidence type="ECO:0000259" key="2">
    <source>
        <dbReference type="PROSITE" id="PS51782"/>
    </source>
</evidence>
<dbReference type="Gene3D" id="3.10.350.10">
    <property type="entry name" value="LysM domain"/>
    <property type="match status" value="1"/>
</dbReference>
<evidence type="ECO:0000313" key="4">
    <source>
        <dbReference type="Proteomes" id="UP000323225"/>
    </source>
</evidence>
<dbReference type="InterPro" id="IPR018392">
    <property type="entry name" value="LysM"/>
</dbReference>
<dbReference type="InterPro" id="IPR036779">
    <property type="entry name" value="LysM_dom_sf"/>
</dbReference>
<dbReference type="PROSITE" id="PS51782">
    <property type="entry name" value="LYSM"/>
    <property type="match status" value="1"/>
</dbReference>
<evidence type="ECO:0000256" key="1">
    <source>
        <dbReference type="SAM" id="MobiDB-lite"/>
    </source>
</evidence>
<gene>
    <name evidence="3" type="ORF">F0M16_07955</name>
</gene>
<proteinExistence type="predicted"/>
<comment type="caution">
    <text evidence="3">The sequence shown here is derived from an EMBL/GenBank/DDBJ whole genome shotgun (WGS) entry which is preliminary data.</text>
</comment>